<proteinExistence type="predicted"/>
<organism evidence="1 2">
    <name type="scientific">Macrolepiota fuliginosa MF-IS2</name>
    <dbReference type="NCBI Taxonomy" id="1400762"/>
    <lineage>
        <taxon>Eukaryota</taxon>
        <taxon>Fungi</taxon>
        <taxon>Dikarya</taxon>
        <taxon>Basidiomycota</taxon>
        <taxon>Agaricomycotina</taxon>
        <taxon>Agaricomycetes</taxon>
        <taxon>Agaricomycetidae</taxon>
        <taxon>Agaricales</taxon>
        <taxon>Agaricineae</taxon>
        <taxon>Agaricaceae</taxon>
        <taxon>Macrolepiota</taxon>
    </lineage>
</organism>
<accession>A0A9P5X2K9</accession>
<name>A0A9P5X2K9_9AGAR</name>
<protein>
    <submittedName>
        <fullName evidence="1">Uncharacterized protein</fullName>
    </submittedName>
</protein>
<evidence type="ECO:0000313" key="2">
    <source>
        <dbReference type="Proteomes" id="UP000807342"/>
    </source>
</evidence>
<dbReference type="AlphaFoldDB" id="A0A9P5X2K9"/>
<keyword evidence="2" id="KW-1185">Reference proteome</keyword>
<dbReference type="Proteomes" id="UP000807342">
    <property type="component" value="Unassembled WGS sequence"/>
</dbReference>
<sequence length="388" mass="44048">MSKRVQLEYRAGPARDYIVSFMPGIHAPQLPFTLNLRLGGATQVDIVLVIVERKVRGVVDRLRQGFGEIRRGSRDGVPANWPSESHILRIAAAVSGHAEIASDIPRLIGDDQYGNPDERLKLFMNHLDGGMNLSRPVDIDYYQILSRVPADVLPTTLRILGFLIFHHPNKLSVDDDAKFLNIDRVTFRQSLQNLHSVISIPPVEKSNTTPLRVCNASFSDFLKDPNRSGRFYLNEQAVKYDFILQYLHWIEDDDGPPFIEILVGCLVGDVWDCCCELSDDIVGRLESFNFSCMTSAHIGWLCYFGSFLQRLHSLGSVRSKSLITVIREHTQEHPSISKWIQLEYETCDPRKYIASFIPDVGTPKFPFILNLRLGKAAYAYISLKVIEW</sequence>
<evidence type="ECO:0000313" key="1">
    <source>
        <dbReference type="EMBL" id="KAF9442875.1"/>
    </source>
</evidence>
<gene>
    <name evidence="1" type="ORF">P691DRAFT_779175</name>
</gene>
<dbReference type="EMBL" id="MU151553">
    <property type="protein sequence ID" value="KAF9442875.1"/>
    <property type="molecule type" value="Genomic_DNA"/>
</dbReference>
<dbReference type="OrthoDB" id="674604at2759"/>
<reference evidence="1" key="1">
    <citation type="submission" date="2020-11" db="EMBL/GenBank/DDBJ databases">
        <authorList>
            <consortium name="DOE Joint Genome Institute"/>
            <person name="Ahrendt S."/>
            <person name="Riley R."/>
            <person name="Andreopoulos W."/>
            <person name="Labutti K."/>
            <person name="Pangilinan J."/>
            <person name="Ruiz-Duenas F.J."/>
            <person name="Barrasa J.M."/>
            <person name="Sanchez-Garcia M."/>
            <person name="Camarero S."/>
            <person name="Miyauchi S."/>
            <person name="Serrano A."/>
            <person name="Linde D."/>
            <person name="Babiker R."/>
            <person name="Drula E."/>
            <person name="Ayuso-Fernandez I."/>
            <person name="Pacheco R."/>
            <person name="Padilla G."/>
            <person name="Ferreira P."/>
            <person name="Barriuso J."/>
            <person name="Kellner H."/>
            <person name="Castanera R."/>
            <person name="Alfaro M."/>
            <person name="Ramirez L."/>
            <person name="Pisabarro A.G."/>
            <person name="Kuo A."/>
            <person name="Tritt A."/>
            <person name="Lipzen A."/>
            <person name="He G."/>
            <person name="Yan M."/>
            <person name="Ng V."/>
            <person name="Cullen D."/>
            <person name="Martin F."/>
            <person name="Rosso M.-N."/>
            <person name="Henrissat B."/>
            <person name="Hibbett D."/>
            <person name="Martinez A.T."/>
            <person name="Grigoriev I.V."/>
        </authorList>
    </citation>
    <scope>NUCLEOTIDE SEQUENCE</scope>
    <source>
        <strain evidence="1">MF-IS2</strain>
    </source>
</reference>
<comment type="caution">
    <text evidence="1">The sequence shown here is derived from an EMBL/GenBank/DDBJ whole genome shotgun (WGS) entry which is preliminary data.</text>
</comment>